<feature type="region of interest" description="Disordered" evidence="1">
    <location>
        <begin position="1"/>
        <end position="65"/>
    </location>
</feature>
<organism evidence="2 3">
    <name type="scientific">Nocardia tengchongensis</name>
    <dbReference type="NCBI Taxonomy" id="2055889"/>
    <lineage>
        <taxon>Bacteria</taxon>
        <taxon>Bacillati</taxon>
        <taxon>Actinomycetota</taxon>
        <taxon>Actinomycetes</taxon>
        <taxon>Mycobacteriales</taxon>
        <taxon>Nocardiaceae</taxon>
        <taxon>Nocardia</taxon>
    </lineage>
</organism>
<evidence type="ECO:0000256" key="1">
    <source>
        <dbReference type="SAM" id="MobiDB-lite"/>
    </source>
</evidence>
<feature type="compositionally biased region" description="Low complexity" evidence="1">
    <location>
        <begin position="12"/>
        <end position="21"/>
    </location>
</feature>
<dbReference type="EMBL" id="CP074371">
    <property type="protein sequence ID" value="QVI23675.1"/>
    <property type="molecule type" value="Genomic_DNA"/>
</dbReference>
<feature type="compositionally biased region" description="Basic and acidic residues" evidence="1">
    <location>
        <begin position="22"/>
        <end position="48"/>
    </location>
</feature>
<name>A0ABX8CUU2_9NOCA</name>
<evidence type="ECO:0000313" key="3">
    <source>
        <dbReference type="Proteomes" id="UP000683310"/>
    </source>
</evidence>
<proteinExistence type="predicted"/>
<evidence type="ECO:0000313" key="2">
    <source>
        <dbReference type="EMBL" id="QVI23675.1"/>
    </source>
</evidence>
<reference evidence="2 3" key="1">
    <citation type="submission" date="2021-04" db="EMBL/GenBank/DDBJ databases">
        <title>Nocardia tengchongensis.</title>
        <authorList>
            <person name="Zhuang k."/>
            <person name="Ran Y."/>
            <person name="Li W."/>
        </authorList>
    </citation>
    <scope>NUCLEOTIDE SEQUENCE [LARGE SCALE GENOMIC DNA]</scope>
    <source>
        <strain evidence="2 3">CFH S0057</strain>
    </source>
</reference>
<dbReference type="Proteomes" id="UP000683310">
    <property type="component" value="Chromosome"/>
</dbReference>
<sequence>MSEDLPEPPPASARRPTAARPAPDRDDTEPRKRAPEKLPREHDDDRSPADPNDWNDDWDRARWAP</sequence>
<dbReference type="RefSeq" id="WP_213559744.1">
    <property type="nucleotide sequence ID" value="NZ_JBHZDI010000054.1"/>
</dbReference>
<gene>
    <name evidence="2" type="ORF">KHQ06_12995</name>
</gene>
<protein>
    <submittedName>
        <fullName evidence="2">Uncharacterized protein</fullName>
    </submittedName>
</protein>
<keyword evidence="3" id="KW-1185">Reference proteome</keyword>
<accession>A0ABX8CUU2</accession>